<dbReference type="Gene3D" id="2.40.70.10">
    <property type="entry name" value="Acid Proteases"/>
    <property type="match status" value="1"/>
</dbReference>
<name>A0ABY6KHN2_9ARAC</name>
<dbReference type="EC" id="2.7.7.49" evidence="1"/>
<dbReference type="SUPFAM" id="SSF56672">
    <property type="entry name" value="DNA/RNA polymerases"/>
    <property type="match status" value="2"/>
</dbReference>
<keyword evidence="3" id="KW-0808">Transferase</keyword>
<evidence type="ECO:0000256" key="12">
    <source>
        <dbReference type="SAM" id="Coils"/>
    </source>
</evidence>
<feature type="region of interest" description="Disordered" evidence="13">
    <location>
        <begin position="1"/>
        <end position="63"/>
    </location>
</feature>
<reference evidence="17 18" key="1">
    <citation type="submission" date="2022-01" db="EMBL/GenBank/DDBJ databases">
        <title>A chromosomal length assembly of Cordylochernes scorpioides.</title>
        <authorList>
            <person name="Zeh D."/>
            <person name="Zeh J."/>
        </authorList>
    </citation>
    <scope>NUCLEOTIDE SEQUENCE [LARGE SCALE GENOMIC DNA]</scope>
    <source>
        <strain evidence="17">IN4F17</strain>
        <tissue evidence="17">Whole Body</tissue>
    </source>
</reference>
<evidence type="ECO:0000256" key="8">
    <source>
        <dbReference type="ARBA" id="ARBA00022801"/>
    </source>
</evidence>
<proteinExistence type="predicted"/>
<dbReference type="InterPro" id="IPR036875">
    <property type="entry name" value="Znf_CCHC_sf"/>
</dbReference>
<feature type="compositionally biased region" description="Basic and acidic residues" evidence="13">
    <location>
        <begin position="3176"/>
        <end position="3191"/>
    </location>
</feature>
<evidence type="ECO:0000256" key="1">
    <source>
        <dbReference type="ARBA" id="ARBA00012493"/>
    </source>
</evidence>
<dbReference type="Pfam" id="PF17917">
    <property type="entry name" value="RT_RNaseH"/>
    <property type="match status" value="1"/>
</dbReference>
<dbReference type="SMART" id="SM00343">
    <property type="entry name" value="ZnF_C2HC"/>
    <property type="match status" value="2"/>
</dbReference>
<keyword evidence="4" id="KW-0548">Nucleotidyltransferase</keyword>
<dbReference type="PROSITE" id="PS50878">
    <property type="entry name" value="RT_POL"/>
    <property type="match status" value="1"/>
</dbReference>
<feature type="domain" description="CCHC-type" evidence="14">
    <location>
        <begin position="1773"/>
        <end position="1788"/>
    </location>
</feature>
<evidence type="ECO:0000256" key="6">
    <source>
        <dbReference type="ARBA" id="ARBA00022750"/>
    </source>
</evidence>
<feature type="region of interest" description="Disordered" evidence="13">
    <location>
        <begin position="324"/>
        <end position="360"/>
    </location>
</feature>
<dbReference type="EMBL" id="CP092867">
    <property type="protein sequence ID" value="UYV67711.1"/>
    <property type="molecule type" value="Genomic_DNA"/>
</dbReference>
<evidence type="ECO:0000256" key="2">
    <source>
        <dbReference type="ARBA" id="ARBA00022670"/>
    </source>
</evidence>
<sequence>MSLDLPNSASPRSPGSAGQKPGRPSIPSPIGGKNSTKKESHKEISRDNSENQEYANPPTGVRNANLAAACGDVTTSLAAAMSSYGAARVLGNWADYTEDQGPGEDDNFTVVKSKKRHRDSPGSPTAATPSSGTRGAGATHRPRSSTGWAPRAEEVRTTRAHITEARARQASSTEDHCVYVERSPELEPYHYMRAIDRMFGSTREVFQVTKMNGHFLVGLANRGMAERLVNEGLEARPGPHTCPPGLGAPGAVAKDIAGPTAPCLQGEPTLLDRPHLPLPPASHQRLRLGCLSSHLPNLHLRRPPVLPWSSPTCLPRAVLLPPAAPRPPPPAPSALPMEDASPAPPPMTPAPSSRAPEDPAGLHLAATSHLEPTPAARPDLVAPRGPLPVQETLGHATQTPDVEMTEVDENTASFASSNKKNTKDDIVVFLRRNPSVSFGGTDALGLGREEVLDLLSSKTRAHKRRPSLTPPQTNSLAGIIKQNLDLKPGGSSNIYKILGKVRAELRTGPAAVPPAPTLSAPQTAEPAPPAPHGEKTTPDTATPPPPLSRQFIDDRWMEAHDILLKLNQERDWELGIDEGDIIEAIIYPEDREPLIKRLSTRRRSLLAAFISAAIERARDSDPFRAPPFSPQASGKMSLDLPNSASPRSPGSAGQKPGRPSIPSPIGGKNSTKKESHKEISRDNSENQEYANPPTGVRNANLAAACGDVTTSLAAAMSSYGAARVLGNWADYTEDQGPGEDDNFTVVKKLFLEVYKRVFENKDLPIQGIKGSISLRPNAKPKFFKFRPVPFSIKEKIDKELDRLEKSQIIEKVNASDWSTPLVTVIKSNGELRLCGDFKNTLNNCIEDEKYPLPTIETMLGNLGGNKIFTKLDLSSAYHQIEMDEASKNLLVVSTHRGLYRYNRLPFGISPASAIFQRCHIINEDGVRPDSKKLEALERCKKPFDKTSLKSFLGMLSFYSKYIPNMSTLAGPLYQLLKKDNRWKWSSQCEKAFLNLKLTLLNSQALIHYSMKLPLTLTCDASAYGISGVLCHMVEGEEKPITFVSRTLSSAEVKYSQTEKEALAIVFATSKLRQYLFGRKFVLKSDHKALTTVFGNKRLLPPLIANRLHRWALELSNFDFDIRYTNKDTMLCADAFSRLPLEEINSREDNIDLVTHDISFLNVTPLDHLIIEEETNKDPVLNKLKEYLLEDPQLAKKDETMKPFLSKLENFSVLQGCIFVDSRAVIPRTCQDQMLKLLHQSHIGINRMKSLARSSVWWPKMDSQIEEFVKECSPCMHHQTAPPAENTPWPRTNQPWQRVHVDHFYFRGDCYLLVVDANSNWIEVFPVRGTTSQENTKLLRECFARNTPTSLDKPPVERLLSYVPRTFVNCLNSEFIQKTFGRNECGRRHFQVGDKVLFTRKKEKLLKEERRVLKEEEKEKEKLLREEEKEKEKLLKEKRRVLKEEEKEKRRVLKEEEKEKEKLLREEEKEKERLLKEKRRVLKEKEKEEERLLRQQEREEFHQKVTNLEIRFQSEIGGVQAALENNIGEVRTECKRLEIELARMKSLEGAVIFPTGRNIPPPTFDGQTSLEGFRRQFEAVTLNNGWGETEKVTNLIVALRGPALDLLQAVPSADQQSYAMLMGELELRYGEQHLRQVYQAQLKLRRQKVGESLQGFEADVKRLCHLAYPGAPIDFLDQLAAQTFIDGIRDVEVQRVLRLASFDKSREALVRALEVKAAYRVSESGHPRVRGAELIAEQSTTGGGGESDAIKEILKRLEQLEETGRPGRRSAGPCFRCGRYGHLKRQCTRQCTVRLPDQRQPGKLNSSNVMDRPGRKHGSADALSRGPCGDCRHCEKIDEHGVTSRRTTMVPSDDWTSESFRTIQQRDPNIGPILEWKERGNERPSWEMISDKSPELKTLWSQWDSLSIENGLLKRIWESADGKSKTMQLVVPKVQVPNVLREIHGGVSGAHFGINKMLKKVRERFYWVYYHEDVERWCKECDRCAESKGPKTRSRGVMRGLLLETQELVGTKIRMAGHRMRTRYYQRANHDGFGQNDLVWLFHPKIKKGLSPELMAVWKGPYKIIKRINDLVYRDWPKWIRRFERFRQASGLINNPENEQVNMLVYCMGDNADDILLSCKIASDQLENYAMNSYCSKCKKKGHYDKVCRSEAINEINSEIAFLGSVEDNSKKWIVPIKVNNRQINFKIDTGADVNVLPLQYYYQSFQRIKLEKSDKILQGPNGIPLETVGMIHVELQNKGQHLNSKIYIVDKLKQPLLSGETSEKLNIVRMIQQLSSNFLNPKREFPEIFNGLGHAKINYKISLQPDAKPYALCTPRRVPIPLMKQVKEQLEEMTRLGVIESVEEPTEWCAGMVAVSKPGGKIRICVDLTKLNQYIRRENYPLPATEHILGQLGNACYFSKLDANSGFWQFGLAKESQKLTTFITPFGRFFFKRIPFGITSAPEIFQRKMTQLLGKIEGVVCFMDDIVVYGSSLEEHNERVRQVLKKIQEEGMTLNPEKCQFGVKTVKFLGHTLSSEGLFIDEEKLDAITKMEAPRSTKELKSFLGMVNYLGKFIPNLADKLQPLNSLLSTKNEWVWDEPQKKSFNLLKQELVSRPNLALFDPSRTTIVSADASFGLGGVLRQEQPDGSLKPIAYVSRTLSETEKRYSQIEKEGLAIVWTCDRLKDYVTGIKIHIETDHKPLIAIFTSKSLEDMTPRLQRLKMRMMRYSYQISHIAGKKQIVADMLSRKPMSKPHKDELEEELSAYIQSIEFPATEERLLEISRKQKEDSLCSQLAKYCMSGRPKNKREVDPALRGYWQFQEDLTYQNGLLLRGQRILIPKSLRKDILEKLHQGHFGINKCRSRAKESVWWLGISQEIERMASSCRKCLKERKPKHEPLMPSEFPIRPWQKVGMDLFYLNGKWYLIVCDYYSRYPEISLLQNLTAQEVISRLKSIFARHRTPETVRSDNGPQFQKVLGSEFSKEWSFKHITFSPKFPQSNGFIEAIIKNIEQSFKKEEDCYLTLQAYRTMPLESGYSPAELLMGRRLRTSVPAIESSLMPRYLDSEALQEREKRRVINQKRLYDKRHDVHSLPPLQQGDSVWIRDQRVEGTVLHKSEEPRSYWVQTPQGKVRRNRLHLTPLPKMGGTMDASEEGQRQEQRNEEAPTSTSTRLSRRCKDDQEQETEEDCPTPTASSTRDGRMQRDNQDQDPEKSLPSMPAVHTRYGRAVKIPR</sequence>
<keyword evidence="5" id="KW-0540">Nuclease</keyword>
<dbReference type="PROSITE" id="PS50994">
    <property type="entry name" value="INTEGRASE"/>
    <property type="match status" value="1"/>
</dbReference>
<feature type="domain" description="Reverse transcriptase" evidence="15">
    <location>
        <begin position="2336"/>
        <end position="2513"/>
    </location>
</feature>
<feature type="compositionally biased region" description="Pro residues" evidence="13">
    <location>
        <begin position="324"/>
        <end position="333"/>
    </location>
</feature>
<evidence type="ECO:0000256" key="5">
    <source>
        <dbReference type="ARBA" id="ARBA00022722"/>
    </source>
</evidence>
<feature type="coiled-coil region" evidence="12">
    <location>
        <begin position="1398"/>
        <end position="1546"/>
    </location>
</feature>
<feature type="compositionally biased region" description="Acidic residues" evidence="13">
    <location>
        <begin position="98"/>
        <end position="107"/>
    </location>
</feature>
<feature type="compositionally biased region" description="Low complexity" evidence="13">
    <location>
        <begin position="21"/>
        <end position="32"/>
    </location>
</feature>
<keyword evidence="8" id="KW-0378">Hydrolase</keyword>
<dbReference type="PANTHER" id="PTHR37984">
    <property type="entry name" value="PROTEIN CBG26694"/>
    <property type="match status" value="1"/>
</dbReference>
<feature type="region of interest" description="Disordered" evidence="13">
    <location>
        <begin position="620"/>
        <end position="695"/>
    </location>
</feature>
<evidence type="ECO:0000259" key="14">
    <source>
        <dbReference type="PROSITE" id="PS50158"/>
    </source>
</evidence>
<evidence type="ECO:0000256" key="4">
    <source>
        <dbReference type="ARBA" id="ARBA00022695"/>
    </source>
</evidence>
<keyword evidence="11" id="KW-0479">Metal-binding</keyword>
<keyword evidence="11" id="KW-0862">Zinc</keyword>
<dbReference type="CDD" id="cd09274">
    <property type="entry name" value="RNase_HI_RT_Ty3"/>
    <property type="match status" value="2"/>
</dbReference>
<feature type="compositionally biased region" description="Polar residues" evidence="13">
    <location>
        <begin position="1"/>
        <end position="13"/>
    </location>
</feature>
<gene>
    <name evidence="17" type="ORF">LAZ67_5001673</name>
</gene>
<dbReference type="CDD" id="cd01647">
    <property type="entry name" value="RT_LTR"/>
    <property type="match status" value="2"/>
</dbReference>
<feature type="non-terminal residue" evidence="17">
    <location>
        <position position="1"/>
    </location>
</feature>
<feature type="domain" description="Integrase catalytic" evidence="16">
    <location>
        <begin position="2883"/>
        <end position="3047"/>
    </location>
</feature>
<evidence type="ECO:0000256" key="3">
    <source>
        <dbReference type="ARBA" id="ARBA00022679"/>
    </source>
</evidence>
<keyword evidence="9" id="KW-0695">RNA-directed DNA polymerase</keyword>
<dbReference type="InterPro" id="IPR041373">
    <property type="entry name" value="RT_RNaseH"/>
</dbReference>
<keyword evidence="7" id="KW-0255">Endonuclease</keyword>
<dbReference type="Proteomes" id="UP001235939">
    <property type="component" value="Chromosome 05"/>
</dbReference>
<dbReference type="Pfam" id="PF17921">
    <property type="entry name" value="Integrase_H2C2"/>
    <property type="match status" value="3"/>
</dbReference>
<evidence type="ECO:0000313" key="18">
    <source>
        <dbReference type="Proteomes" id="UP001235939"/>
    </source>
</evidence>
<keyword evidence="6" id="KW-0064">Aspartyl protease</keyword>
<evidence type="ECO:0000259" key="16">
    <source>
        <dbReference type="PROSITE" id="PS50994"/>
    </source>
</evidence>
<feature type="compositionally biased region" description="Basic and acidic residues" evidence="13">
    <location>
        <begin position="36"/>
        <end position="49"/>
    </location>
</feature>
<keyword evidence="11" id="KW-0863">Zinc-finger</keyword>
<dbReference type="InterPro" id="IPR000477">
    <property type="entry name" value="RT_dom"/>
</dbReference>
<evidence type="ECO:0000259" key="15">
    <source>
        <dbReference type="PROSITE" id="PS50878"/>
    </source>
</evidence>
<dbReference type="Gene3D" id="3.10.20.370">
    <property type="match status" value="1"/>
</dbReference>
<dbReference type="InterPro" id="IPR001584">
    <property type="entry name" value="Integrase_cat-core"/>
</dbReference>
<feature type="compositionally biased region" description="Low complexity" evidence="13">
    <location>
        <begin position="121"/>
        <end position="133"/>
    </location>
</feature>
<dbReference type="SUPFAM" id="SSF50630">
    <property type="entry name" value="Acid proteases"/>
    <property type="match status" value="1"/>
</dbReference>
<dbReference type="InterPro" id="IPR001878">
    <property type="entry name" value="Znf_CCHC"/>
</dbReference>
<evidence type="ECO:0000256" key="7">
    <source>
        <dbReference type="ARBA" id="ARBA00022759"/>
    </source>
</evidence>
<evidence type="ECO:0000256" key="11">
    <source>
        <dbReference type="PROSITE-ProRule" id="PRU00047"/>
    </source>
</evidence>
<evidence type="ECO:0000313" key="17">
    <source>
        <dbReference type="EMBL" id="UYV67711.1"/>
    </source>
</evidence>
<dbReference type="Pfam" id="PF00078">
    <property type="entry name" value="RVT_1"/>
    <property type="match status" value="2"/>
</dbReference>
<dbReference type="Gene3D" id="3.30.420.10">
    <property type="entry name" value="Ribonuclease H-like superfamily/Ribonuclease H"/>
    <property type="match status" value="2"/>
</dbReference>
<dbReference type="Gene3D" id="3.30.70.270">
    <property type="match status" value="4"/>
</dbReference>
<protein>
    <recommendedName>
        <fullName evidence="1">RNA-directed DNA polymerase</fullName>
        <ecNumber evidence="1">2.7.7.49</ecNumber>
    </recommendedName>
</protein>
<dbReference type="PROSITE" id="PS50158">
    <property type="entry name" value="ZF_CCHC"/>
    <property type="match status" value="1"/>
</dbReference>
<feature type="region of interest" description="Disordered" evidence="13">
    <location>
        <begin position="509"/>
        <end position="550"/>
    </location>
</feature>
<feature type="compositionally biased region" description="Basic residues" evidence="13">
    <location>
        <begin position="3202"/>
        <end position="3211"/>
    </location>
</feature>
<dbReference type="InterPro" id="IPR036397">
    <property type="entry name" value="RNaseH_sf"/>
</dbReference>
<dbReference type="InterPro" id="IPR043502">
    <property type="entry name" value="DNA/RNA_pol_sf"/>
</dbReference>
<dbReference type="InterPro" id="IPR043128">
    <property type="entry name" value="Rev_trsase/Diguanyl_cyclase"/>
</dbReference>
<accession>A0ABY6KHN2</accession>
<dbReference type="InterPro" id="IPR050951">
    <property type="entry name" value="Retrovirus_Pol_polyprotein"/>
</dbReference>
<dbReference type="Pfam" id="PF17919">
    <property type="entry name" value="RT_RNaseH_2"/>
    <property type="match status" value="1"/>
</dbReference>
<keyword evidence="10" id="KW-0238">DNA-binding</keyword>
<feature type="compositionally biased region" description="Low complexity" evidence="13">
    <location>
        <begin position="656"/>
        <end position="667"/>
    </location>
</feature>
<dbReference type="PANTHER" id="PTHR37984:SF9">
    <property type="entry name" value="INTEGRASE CATALYTIC DOMAIN-CONTAINING PROTEIN"/>
    <property type="match status" value="1"/>
</dbReference>
<keyword evidence="18" id="KW-1185">Reference proteome</keyword>
<evidence type="ECO:0000256" key="9">
    <source>
        <dbReference type="ARBA" id="ARBA00022918"/>
    </source>
</evidence>
<dbReference type="InterPro" id="IPR021109">
    <property type="entry name" value="Peptidase_aspartic_dom_sf"/>
</dbReference>
<keyword evidence="2" id="KW-0645">Protease</keyword>
<feature type="region of interest" description="Disordered" evidence="13">
    <location>
        <begin position="98"/>
        <end position="156"/>
    </location>
</feature>
<feature type="compositionally biased region" description="Polar residues" evidence="13">
    <location>
        <begin position="630"/>
        <end position="648"/>
    </location>
</feature>
<feature type="compositionally biased region" description="Basic and acidic residues" evidence="13">
    <location>
        <begin position="671"/>
        <end position="684"/>
    </location>
</feature>
<keyword evidence="12" id="KW-0175">Coiled coil</keyword>
<dbReference type="InterPro" id="IPR012337">
    <property type="entry name" value="RNaseH-like_sf"/>
</dbReference>
<feature type="region of interest" description="Disordered" evidence="13">
    <location>
        <begin position="1796"/>
        <end position="1825"/>
    </location>
</feature>
<evidence type="ECO:0000256" key="13">
    <source>
        <dbReference type="SAM" id="MobiDB-lite"/>
    </source>
</evidence>
<dbReference type="InterPro" id="IPR041588">
    <property type="entry name" value="Integrase_H2C2"/>
</dbReference>
<dbReference type="SUPFAM" id="SSF53098">
    <property type="entry name" value="Ribonuclease H-like"/>
    <property type="match status" value="1"/>
</dbReference>
<dbReference type="Gene3D" id="3.10.10.10">
    <property type="entry name" value="HIV Type 1 Reverse Transcriptase, subunit A, domain 1"/>
    <property type="match status" value="2"/>
</dbReference>
<dbReference type="SUPFAM" id="SSF57756">
    <property type="entry name" value="Retrovirus zinc finger-like domains"/>
    <property type="match status" value="1"/>
</dbReference>
<dbReference type="InterPro" id="IPR041577">
    <property type="entry name" value="RT_RNaseH_2"/>
</dbReference>
<dbReference type="Gene3D" id="1.10.340.70">
    <property type="match status" value="3"/>
</dbReference>
<feature type="compositionally biased region" description="Basic and acidic residues" evidence="13">
    <location>
        <begin position="3132"/>
        <end position="3142"/>
    </location>
</feature>
<feature type="region of interest" description="Disordered" evidence="13">
    <location>
        <begin position="3098"/>
        <end position="3211"/>
    </location>
</feature>
<evidence type="ECO:0000256" key="10">
    <source>
        <dbReference type="ARBA" id="ARBA00023125"/>
    </source>
</evidence>
<organism evidence="17 18">
    <name type="scientific">Cordylochernes scorpioides</name>
    <dbReference type="NCBI Taxonomy" id="51811"/>
    <lineage>
        <taxon>Eukaryota</taxon>
        <taxon>Metazoa</taxon>
        <taxon>Ecdysozoa</taxon>
        <taxon>Arthropoda</taxon>
        <taxon>Chelicerata</taxon>
        <taxon>Arachnida</taxon>
        <taxon>Pseudoscorpiones</taxon>
        <taxon>Cheliferoidea</taxon>
        <taxon>Chernetidae</taxon>
        <taxon>Cordylochernes</taxon>
    </lineage>
</organism>